<comment type="caution">
    <text evidence="8">The sequence shown here is derived from an EMBL/GenBank/DDBJ whole genome shotgun (WGS) entry which is preliminary data.</text>
</comment>
<reference evidence="8" key="1">
    <citation type="submission" date="2021-01" db="EMBL/GenBank/DDBJ databases">
        <authorList>
            <consortium name="Genoscope - CEA"/>
            <person name="William W."/>
        </authorList>
    </citation>
    <scope>NUCLEOTIDE SEQUENCE</scope>
</reference>
<dbReference type="Proteomes" id="UP000692954">
    <property type="component" value="Unassembled WGS sequence"/>
</dbReference>
<feature type="compositionally biased region" description="Basic and acidic residues" evidence="6">
    <location>
        <begin position="47"/>
        <end position="58"/>
    </location>
</feature>
<evidence type="ECO:0000256" key="4">
    <source>
        <dbReference type="ARBA" id="ARBA00035656"/>
    </source>
</evidence>
<dbReference type="GO" id="GO:0005881">
    <property type="term" value="C:cytoplasmic microtubule"/>
    <property type="evidence" value="ECO:0007669"/>
    <property type="project" value="TreeGrafter"/>
</dbReference>
<organism evidence="8 9">
    <name type="scientific">Paramecium sonneborni</name>
    <dbReference type="NCBI Taxonomy" id="65129"/>
    <lineage>
        <taxon>Eukaryota</taxon>
        <taxon>Sar</taxon>
        <taxon>Alveolata</taxon>
        <taxon>Ciliophora</taxon>
        <taxon>Intramacronucleata</taxon>
        <taxon>Oligohymenophorea</taxon>
        <taxon>Peniculida</taxon>
        <taxon>Parameciidae</taxon>
        <taxon>Paramecium</taxon>
    </lineage>
</organism>
<evidence type="ECO:0000256" key="7">
    <source>
        <dbReference type="SAM" id="Phobius"/>
    </source>
</evidence>
<evidence type="ECO:0000256" key="1">
    <source>
        <dbReference type="ARBA" id="ARBA00004300"/>
    </source>
</evidence>
<evidence type="ECO:0000256" key="3">
    <source>
        <dbReference type="ARBA" id="ARBA00023212"/>
    </source>
</evidence>
<gene>
    <name evidence="8" type="ORF">PSON_ATCC_30995.1.T1830001</name>
</gene>
<keyword evidence="3" id="KW-0206">Cytoskeleton</keyword>
<dbReference type="AlphaFoldDB" id="A0A8S1RIR6"/>
<keyword evidence="7" id="KW-1133">Transmembrane helix</keyword>
<feature type="transmembrane region" description="Helical" evidence="7">
    <location>
        <begin position="345"/>
        <end position="363"/>
    </location>
</feature>
<dbReference type="InterPro" id="IPR029358">
    <property type="entry name" value="CFAP96"/>
</dbReference>
<dbReference type="Pfam" id="PF15239">
    <property type="entry name" value="CFAP96-like"/>
    <property type="match status" value="1"/>
</dbReference>
<comment type="similarity">
    <text evidence="4">Belongs to the CFAP96 family.</text>
</comment>
<keyword evidence="2" id="KW-0963">Cytoplasm</keyword>
<accession>A0A8S1RIR6</accession>
<proteinExistence type="inferred from homology"/>
<keyword evidence="9" id="KW-1185">Reference proteome</keyword>
<name>A0A8S1RIR6_9CILI</name>
<sequence>MSNSQEKEEELKQIRKEMLKDAEQNAQKQRFGLFSSPVPLGLGDDSMDMRKKPQRGENGKPITEPSNMKVSAPRTGRIRSSYFGPLSYTTVGDPYLDPDKVIAHYEKQQKKLCNKETPFKPASGYKELMGSVYQHMKDYDYKKVESRKQSDGRVYSAPRNVTTNPRCKVMDKSIPYMMDDYNRYSDFERKARIESKSKEKEQAFKSTVYGGYTFEKDKNLFGETKMPPTSQRKSPEQKQAKHESAFRPADGLKKGLDGLFGYFEYKPDPIKEIKRQFSQKKERESFKPADLGNNTRPNPTISCFKMNIRREIAGFIQQIIIIQKLILLYNKIQQIQDLDGNYDKMTQHSIIFFIMIYIIIIYIRTIRFHNMKLDQAKSKEGKCKQNNMNILSEIKKQVEIEMKKIKKVPTPNKTITSSQKKELIDLLSQGISLKDAAKKLNLTYHEAKIAYNEQKRRSMNTQSETESTVYSMRTAGVSTLKVFPRHFLLQQSVNNTLVSVRRLFNILVLNPKQQ</sequence>
<evidence type="ECO:0000256" key="2">
    <source>
        <dbReference type="ARBA" id="ARBA00022490"/>
    </source>
</evidence>
<protein>
    <recommendedName>
        <fullName evidence="5">Cilia-and flagella-associated protein 96</fullName>
    </recommendedName>
</protein>
<evidence type="ECO:0000313" key="9">
    <source>
        <dbReference type="Proteomes" id="UP000692954"/>
    </source>
</evidence>
<dbReference type="GO" id="GO:0005813">
    <property type="term" value="C:centrosome"/>
    <property type="evidence" value="ECO:0007669"/>
    <property type="project" value="UniProtKB-SubCell"/>
</dbReference>
<comment type="subcellular location">
    <subcellularLocation>
        <location evidence="1">Cytoplasm</location>
        <location evidence="1">Cytoskeleton</location>
        <location evidence="1">Microtubule organizing center</location>
        <location evidence="1">Centrosome</location>
    </subcellularLocation>
</comment>
<keyword evidence="7" id="KW-0472">Membrane</keyword>
<feature type="compositionally biased region" description="Basic and acidic residues" evidence="6">
    <location>
        <begin position="233"/>
        <end position="249"/>
    </location>
</feature>
<evidence type="ECO:0000256" key="6">
    <source>
        <dbReference type="SAM" id="MobiDB-lite"/>
    </source>
</evidence>
<dbReference type="PANTHER" id="PTHR31144">
    <property type="entry name" value="UPF0602 PROTEIN C4ORF47"/>
    <property type="match status" value="1"/>
</dbReference>
<dbReference type="EMBL" id="CAJJDN010000183">
    <property type="protein sequence ID" value="CAD8128068.1"/>
    <property type="molecule type" value="Genomic_DNA"/>
</dbReference>
<evidence type="ECO:0000313" key="8">
    <source>
        <dbReference type="EMBL" id="CAD8128068.1"/>
    </source>
</evidence>
<feature type="region of interest" description="Disordered" evidence="6">
    <location>
        <begin position="23"/>
        <end position="76"/>
    </location>
</feature>
<dbReference type="OrthoDB" id="283553at2759"/>
<keyword evidence="7" id="KW-0812">Transmembrane</keyword>
<dbReference type="PANTHER" id="PTHR31144:SF1">
    <property type="entry name" value="UPF0602 PROTEIN C4ORF47"/>
    <property type="match status" value="1"/>
</dbReference>
<feature type="region of interest" description="Disordered" evidence="6">
    <location>
        <begin position="220"/>
        <end position="249"/>
    </location>
</feature>
<evidence type="ECO:0000256" key="5">
    <source>
        <dbReference type="ARBA" id="ARBA00035693"/>
    </source>
</evidence>